<organism evidence="5 6">
    <name type="scientific">Oldenlandia corymbosa var. corymbosa</name>
    <dbReference type="NCBI Taxonomy" id="529605"/>
    <lineage>
        <taxon>Eukaryota</taxon>
        <taxon>Viridiplantae</taxon>
        <taxon>Streptophyta</taxon>
        <taxon>Embryophyta</taxon>
        <taxon>Tracheophyta</taxon>
        <taxon>Spermatophyta</taxon>
        <taxon>Magnoliopsida</taxon>
        <taxon>eudicotyledons</taxon>
        <taxon>Gunneridae</taxon>
        <taxon>Pentapetalae</taxon>
        <taxon>asterids</taxon>
        <taxon>lamiids</taxon>
        <taxon>Gentianales</taxon>
        <taxon>Rubiaceae</taxon>
        <taxon>Rubioideae</taxon>
        <taxon>Spermacoceae</taxon>
        <taxon>Hedyotis-Oldenlandia complex</taxon>
        <taxon>Oldenlandia</taxon>
    </lineage>
</organism>
<evidence type="ECO:0000256" key="1">
    <source>
        <dbReference type="ARBA" id="ARBA00009995"/>
    </source>
</evidence>
<sequence>MKTGILLRCLLMAEGTQTKIIKVLMLPWLGHGHISPYLELAKRLSIRNFHIYFCSTPINLKSIKEKLTQKTNSSSIELVELHLPSSPELPPHYHTSNGLPPHLMIHLKKAFELSAAQFSVLLQSLTPDLVIYDFNQPWAAEIASSQAIPAVEFVIIGAAMVAFGLHLMKNPGEEFPFPEIYLRGYEKRKMLQNQGDKDKILQATNHSYKIFLLKSCREIEGKFIDYLSETYDKKFVPLGPLVPEDLTSSNDDDRDKEIMEWLDQKEKSSVVYASFGSEYYLTQQEIVAMSQGLDLSNVNFIWALRFPVGEEENISIKEVLPDGFLDKIGNRGKIVKGWAPQAKILKHSSTGGFLSHCGWCSVMESLMWGGCGGIPIIGVPMHSDQPVNARVVEAIGVGVEAVRDEEGNLLGEEIAKVIRMVMVDDSGAEIRRKAKELGETLVAKGDAEIDNLSIELAQLCSTEYSK</sequence>
<evidence type="ECO:0000256" key="3">
    <source>
        <dbReference type="ARBA" id="ARBA00022679"/>
    </source>
</evidence>
<dbReference type="InterPro" id="IPR002213">
    <property type="entry name" value="UDP_glucos_trans"/>
</dbReference>
<evidence type="ECO:0000313" key="5">
    <source>
        <dbReference type="EMBL" id="CAI9095209.1"/>
    </source>
</evidence>
<protein>
    <submittedName>
        <fullName evidence="5">OLC1v1031097C1</fullName>
    </submittedName>
</protein>
<dbReference type="InterPro" id="IPR058980">
    <property type="entry name" value="Glyco_transf_N"/>
</dbReference>
<dbReference type="Gene3D" id="3.40.50.2000">
    <property type="entry name" value="Glycogen Phosphorylase B"/>
    <property type="match status" value="2"/>
</dbReference>
<proteinExistence type="inferred from homology"/>
<dbReference type="Pfam" id="PF26168">
    <property type="entry name" value="Glyco_transf_N"/>
    <property type="match status" value="1"/>
</dbReference>
<dbReference type="FunFam" id="3.40.50.2000:FF:000060">
    <property type="entry name" value="Glycosyltransferase"/>
    <property type="match status" value="1"/>
</dbReference>
<dbReference type="Pfam" id="PF00201">
    <property type="entry name" value="UDPGT"/>
    <property type="match status" value="1"/>
</dbReference>
<dbReference type="AlphaFoldDB" id="A0AAV1CHN4"/>
<dbReference type="GO" id="GO:0008194">
    <property type="term" value="F:UDP-glycosyltransferase activity"/>
    <property type="evidence" value="ECO:0007669"/>
    <property type="project" value="InterPro"/>
</dbReference>
<keyword evidence="3" id="KW-0808">Transferase</keyword>
<reference evidence="5" key="1">
    <citation type="submission" date="2023-03" db="EMBL/GenBank/DDBJ databases">
        <authorList>
            <person name="Julca I."/>
        </authorList>
    </citation>
    <scope>NUCLEOTIDE SEQUENCE</scope>
</reference>
<name>A0AAV1CHN4_OLDCO</name>
<evidence type="ECO:0000256" key="2">
    <source>
        <dbReference type="ARBA" id="ARBA00022676"/>
    </source>
</evidence>
<dbReference type="GO" id="GO:0016138">
    <property type="term" value="P:glycoside biosynthetic process"/>
    <property type="evidence" value="ECO:0007669"/>
    <property type="project" value="UniProtKB-ARBA"/>
</dbReference>
<comment type="similarity">
    <text evidence="1">Belongs to the UDP-glycosyltransferase family.</text>
</comment>
<evidence type="ECO:0000313" key="6">
    <source>
        <dbReference type="Proteomes" id="UP001161247"/>
    </source>
</evidence>
<dbReference type="PANTHER" id="PTHR48044:SF39">
    <property type="entry name" value="GLYCOSYLTRANSFERASE"/>
    <property type="match status" value="1"/>
</dbReference>
<accession>A0AAV1CHN4</accession>
<gene>
    <name evidence="5" type="ORF">OLC1_LOCUS6228</name>
</gene>
<feature type="domain" description="Glycosyltransferase N-terminal" evidence="4">
    <location>
        <begin position="21"/>
        <end position="243"/>
    </location>
</feature>
<dbReference type="CDD" id="cd03784">
    <property type="entry name" value="GT1_Gtf-like"/>
    <property type="match status" value="1"/>
</dbReference>
<keyword evidence="2" id="KW-0328">Glycosyltransferase</keyword>
<dbReference type="EMBL" id="OX459119">
    <property type="protein sequence ID" value="CAI9095209.1"/>
    <property type="molecule type" value="Genomic_DNA"/>
</dbReference>
<evidence type="ECO:0000259" key="4">
    <source>
        <dbReference type="Pfam" id="PF26168"/>
    </source>
</evidence>
<keyword evidence="6" id="KW-1185">Reference proteome</keyword>
<dbReference type="Proteomes" id="UP001161247">
    <property type="component" value="Chromosome 2"/>
</dbReference>
<dbReference type="SUPFAM" id="SSF53756">
    <property type="entry name" value="UDP-Glycosyltransferase/glycogen phosphorylase"/>
    <property type="match status" value="1"/>
</dbReference>
<dbReference type="PANTHER" id="PTHR48044">
    <property type="entry name" value="GLYCOSYLTRANSFERASE"/>
    <property type="match status" value="1"/>
</dbReference>